<accession>A0A495V2B2</accession>
<dbReference type="InterPro" id="IPR004033">
    <property type="entry name" value="UbiE/COQ5_MeTrFase"/>
</dbReference>
<evidence type="ECO:0000256" key="2">
    <source>
        <dbReference type="ARBA" id="ARBA00022603"/>
    </source>
</evidence>
<keyword evidence="4" id="KW-0949">S-adenosyl-L-methionine</keyword>
<evidence type="ECO:0000256" key="1">
    <source>
        <dbReference type="ARBA" id="ARBA00022428"/>
    </source>
</evidence>
<organism evidence="5 6">
    <name type="scientific">Thiocapsa rosea</name>
    <dbReference type="NCBI Taxonomy" id="69360"/>
    <lineage>
        <taxon>Bacteria</taxon>
        <taxon>Pseudomonadati</taxon>
        <taxon>Pseudomonadota</taxon>
        <taxon>Gammaproteobacteria</taxon>
        <taxon>Chromatiales</taxon>
        <taxon>Chromatiaceae</taxon>
        <taxon>Thiocapsa</taxon>
    </lineage>
</organism>
<dbReference type="Gene3D" id="3.40.50.150">
    <property type="entry name" value="Vaccinia Virus protein VP39"/>
    <property type="match status" value="1"/>
</dbReference>
<dbReference type="Proteomes" id="UP000274556">
    <property type="component" value="Unassembled WGS sequence"/>
</dbReference>
<comment type="caution">
    <text evidence="5">The sequence shown here is derived from an EMBL/GenBank/DDBJ whole genome shotgun (WGS) entry which is preliminary data.</text>
</comment>
<gene>
    <name evidence="5" type="ORF">BDD21_0773</name>
</gene>
<dbReference type="Pfam" id="PF01209">
    <property type="entry name" value="Ubie_methyltran"/>
    <property type="match status" value="1"/>
</dbReference>
<dbReference type="OrthoDB" id="9808140at2"/>
<dbReference type="PROSITE" id="PS51608">
    <property type="entry name" value="SAM_MT_UBIE"/>
    <property type="match status" value="1"/>
</dbReference>
<reference evidence="5 6" key="1">
    <citation type="submission" date="2018-10" db="EMBL/GenBank/DDBJ databases">
        <title>Genomic Encyclopedia of Archaeal and Bacterial Type Strains, Phase II (KMG-II): from individual species to whole genera.</title>
        <authorList>
            <person name="Goeker M."/>
        </authorList>
    </citation>
    <scope>NUCLEOTIDE SEQUENCE [LARGE SCALE GENOMIC DNA]</scope>
    <source>
        <strain evidence="5 6">DSM 235</strain>
    </source>
</reference>
<dbReference type="AlphaFoldDB" id="A0A495V2B2"/>
<dbReference type="RefSeq" id="WP_120796011.1">
    <property type="nucleotide sequence ID" value="NZ_RBXL01000001.1"/>
</dbReference>
<dbReference type="SUPFAM" id="SSF53335">
    <property type="entry name" value="S-adenosyl-L-methionine-dependent methyltransferases"/>
    <property type="match status" value="1"/>
</dbReference>
<keyword evidence="1" id="KW-0474">Menaquinone biosynthesis</keyword>
<dbReference type="InterPro" id="IPR029063">
    <property type="entry name" value="SAM-dependent_MTases_sf"/>
</dbReference>
<evidence type="ECO:0000256" key="3">
    <source>
        <dbReference type="ARBA" id="ARBA00022679"/>
    </source>
</evidence>
<evidence type="ECO:0000313" key="5">
    <source>
        <dbReference type="EMBL" id="RKT43439.1"/>
    </source>
</evidence>
<dbReference type="GO" id="GO:0008168">
    <property type="term" value="F:methyltransferase activity"/>
    <property type="evidence" value="ECO:0007669"/>
    <property type="project" value="UniProtKB-KW"/>
</dbReference>
<dbReference type="EMBL" id="RBXL01000001">
    <property type="protein sequence ID" value="RKT43439.1"/>
    <property type="molecule type" value="Genomic_DNA"/>
</dbReference>
<dbReference type="PANTHER" id="PTHR43591:SF24">
    <property type="entry name" value="2-METHOXY-6-POLYPRENYL-1,4-BENZOQUINOL METHYLASE, MITOCHONDRIAL"/>
    <property type="match status" value="1"/>
</dbReference>
<proteinExistence type="predicted"/>
<protein>
    <submittedName>
        <fullName evidence="5">Demethylmenaquinone methyltransferase</fullName>
    </submittedName>
</protein>
<keyword evidence="2 5" id="KW-0489">Methyltransferase</keyword>
<evidence type="ECO:0000256" key="4">
    <source>
        <dbReference type="ARBA" id="ARBA00022691"/>
    </source>
</evidence>
<dbReference type="GO" id="GO:0009234">
    <property type="term" value="P:menaquinone biosynthetic process"/>
    <property type="evidence" value="ECO:0007669"/>
    <property type="project" value="UniProtKB-KW"/>
</dbReference>
<dbReference type="PANTHER" id="PTHR43591">
    <property type="entry name" value="METHYLTRANSFERASE"/>
    <property type="match status" value="1"/>
</dbReference>
<name>A0A495V2B2_9GAMM</name>
<sequence>MNQPPVKQSLSPHPVLPAHYAAEEDRVGYIRGLFDRTAESYDRINAWMSLNRGEHYRMEAMVRAGVHEGQWVLDCACGTGVMAAHAQRLVGTSGVVVAIDPSLPMLAVAGTRGVQNRVSGTAERLPLPDASVDVVTMGYALRHVADLGVAFAEFARVLRPGGRLLILEMVPPRSPVGHLLAKLYLKHLVPTLASWLGGSGDARRLMQYYWDTVDQCVAPGVVIDALQDAGFVSVARSVKLALLTEYTAIVSTTTDPDSGLSGF</sequence>
<keyword evidence="3 5" id="KW-0808">Transferase</keyword>
<evidence type="ECO:0000313" key="6">
    <source>
        <dbReference type="Proteomes" id="UP000274556"/>
    </source>
</evidence>
<dbReference type="CDD" id="cd02440">
    <property type="entry name" value="AdoMet_MTases"/>
    <property type="match status" value="1"/>
</dbReference>
<keyword evidence="6" id="KW-1185">Reference proteome</keyword>
<dbReference type="GO" id="GO:0032259">
    <property type="term" value="P:methylation"/>
    <property type="evidence" value="ECO:0007669"/>
    <property type="project" value="UniProtKB-KW"/>
</dbReference>